<dbReference type="Proteomes" id="UP000593567">
    <property type="component" value="Unassembled WGS sequence"/>
</dbReference>
<evidence type="ECO:0000313" key="8">
    <source>
        <dbReference type="Proteomes" id="UP000593567"/>
    </source>
</evidence>
<evidence type="ECO:0000256" key="4">
    <source>
        <dbReference type="ARBA" id="ARBA00023098"/>
    </source>
</evidence>
<dbReference type="EC" id="4.2.1.17" evidence="2"/>
<organism evidence="7 8">
    <name type="scientific">Bugula neritina</name>
    <name type="common">Brown bryozoan</name>
    <name type="synonym">Sertularia neritina</name>
    <dbReference type="NCBI Taxonomy" id="10212"/>
    <lineage>
        <taxon>Eukaryota</taxon>
        <taxon>Metazoa</taxon>
        <taxon>Spiralia</taxon>
        <taxon>Lophotrochozoa</taxon>
        <taxon>Bryozoa</taxon>
        <taxon>Gymnolaemata</taxon>
        <taxon>Cheilostomatida</taxon>
        <taxon>Flustrina</taxon>
        <taxon>Buguloidea</taxon>
        <taxon>Bugulidae</taxon>
        <taxon>Bugula</taxon>
    </lineage>
</organism>
<protein>
    <recommendedName>
        <fullName evidence="6">Probable enoyl-CoA hydratase, mitochondrial</fullName>
        <ecNumber evidence="2">4.2.1.17</ecNumber>
    </recommendedName>
</protein>
<dbReference type="InterPro" id="IPR001753">
    <property type="entry name" value="Enoyl-CoA_hydra/iso"/>
</dbReference>
<evidence type="ECO:0000256" key="3">
    <source>
        <dbReference type="ARBA" id="ARBA00022832"/>
    </source>
</evidence>
<proteinExistence type="inferred from homology"/>
<reference evidence="7" key="1">
    <citation type="submission" date="2020-06" db="EMBL/GenBank/DDBJ databases">
        <title>Draft genome of Bugula neritina, a colonial animal packing powerful symbionts and potential medicines.</title>
        <authorList>
            <person name="Rayko M."/>
        </authorList>
    </citation>
    <scope>NUCLEOTIDE SEQUENCE [LARGE SCALE GENOMIC DNA]</scope>
    <source>
        <strain evidence="7">Kwan_BN1</strain>
    </source>
</reference>
<dbReference type="EMBL" id="VXIV02002585">
    <property type="protein sequence ID" value="KAF6024408.1"/>
    <property type="molecule type" value="Genomic_DNA"/>
</dbReference>
<evidence type="ECO:0000256" key="2">
    <source>
        <dbReference type="ARBA" id="ARBA00012076"/>
    </source>
</evidence>
<keyword evidence="4" id="KW-0443">Lipid metabolism</keyword>
<dbReference type="FunFam" id="1.10.12.10:FF:000001">
    <property type="entry name" value="Probable enoyl-CoA hydratase, mitochondrial"/>
    <property type="match status" value="1"/>
</dbReference>
<keyword evidence="5" id="KW-0456">Lyase</keyword>
<dbReference type="GO" id="GO:0006635">
    <property type="term" value="P:fatty acid beta-oxidation"/>
    <property type="evidence" value="ECO:0007669"/>
    <property type="project" value="TreeGrafter"/>
</dbReference>
<dbReference type="AlphaFoldDB" id="A0A7J7JGA9"/>
<accession>A0A7J7JGA9</accession>
<dbReference type="FunFam" id="3.90.226.10:FF:000019">
    <property type="entry name" value="Enoyl-CoA hydratase, mitochondrial"/>
    <property type="match status" value="1"/>
</dbReference>
<dbReference type="Pfam" id="PF00378">
    <property type="entry name" value="ECH_1"/>
    <property type="match status" value="1"/>
</dbReference>
<evidence type="ECO:0000256" key="1">
    <source>
        <dbReference type="ARBA" id="ARBA00005254"/>
    </source>
</evidence>
<dbReference type="PANTHER" id="PTHR11941">
    <property type="entry name" value="ENOYL-COA HYDRATASE-RELATED"/>
    <property type="match status" value="1"/>
</dbReference>
<dbReference type="InterPro" id="IPR029045">
    <property type="entry name" value="ClpP/crotonase-like_dom_sf"/>
</dbReference>
<dbReference type="OrthoDB" id="2018133at2759"/>
<gene>
    <name evidence="7" type="ORF">EB796_017320</name>
</gene>
<comment type="caution">
    <text evidence="7">The sequence shown here is derived from an EMBL/GenBank/DDBJ whole genome shotgun (WGS) entry which is preliminary data.</text>
</comment>
<keyword evidence="3" id="KW-0276">Fatty acid metabolism</keyword>
<dbReference type="Gene3D" id="3.90.226.10">
    <property type="entry name" value="2-enoyl-CoA Hydratase, Chain A, domain 1"/>
    <property type="match status" value="1"/>
</dbReference>
<keyword evidence="8" id="KW-1185">Reference proteome</keyword>
<dbReference type="CDD" id="cd06558">
    <property type="entry name" value="crotonase-like"/>
    <property type="match status" value="1"/>
</dbReference>
<name>A0A7J7JGA9_BUGNE</name>
<evidence type="ECO:0000256" key="5">
    <source>
        <dbReference type="ARBA" id="ARBA00023239"/>
    </source>
</evidence>
<dbReference type="PANTHER" id="PTHR11941:SF54">
    <property type="entry name" value="ENOYL-COA HYDRATASE, MITOCHONDRIAL"/>
    <property type="match status" value="1"/>
</dbReference>
<evidence type="ECO:0000313" key="7">
    <source>
        <dbReference type="EMBL" id="KAF6024408.1"/>
    </source>
</evidence>
<evidence type="ECO:0000256" key="6">
    <source>
        <dbReference type="ARBA" id="ARBA00073937"/>
    </source>
</evidence>
<dbReference type="SUPFAM" id="SSF52096">
    <property type="entry name" value="ClpP/crotonase"/>
    <property type="match status" value="1"/>
</dbReference>
<comment type="similarity">
    <text evidence="1">Belongs to the enoyl-CoA hydratase/isomerase family.</text>
</comment>
<dbReference type="InterPro" id="IPR014748">
    <property type="entry name" value="Enoyl-CoA_hydra_C"/>
</dbReference>
<dbReference type="GO" id="GO:0004300">
    <property type="term" value="F:enoyl-CoA hydratase activity"/>
    <property type="evidence" value="ECO:0007669"/>
    <property type="project" value="UniProtKB-EC"/>
</dbReference>
<sequence>MFPTSDRATYIYKENMNSAERLKVVKKHVIGGAHEPHIHNRAIKGVSQQEERKYKYIHVRTVGKGSNVGYIELDRPSALNALCDPLMLEVSNALDDFESDDSIGCVILTGSNKAFSAGADIKQMAPVAKYADIYKAKFLSQWDKIASFRKPLIAAVNGYANVMAGGCEIAMMCDIIYAGDTAKFGQPEIKIGIIPGAGGTQRLPRAVGKSKAMEMVLTGDPITADEAKQYGLVADVFSAKDLLPKVIEKAEKIAANSHLVTSMCKEATNKAFEMTLAEGLHFEKRMFHSTFATDDRLEGMMAFIEKRKPNYSNE</sequence>
<dbReference type="Gene3D" id="1.10.12.10">
    <property type="entry name" value="Lyase 2-enoyl-coa Hydratase, Chain A, domain 2"/>
    <property type="match status" value="1"/>
</dbReference>
<dbReference type="GO" id="GO:0005739">
    <property type="term" value="C:mitochondrion"/>
    <property type="evidence" value="ECO:0007669"/>
    <property type="project" value="TreeGrafter"/>
</dbReference>